<comment type="similarity">
    <text evidence="1 4">Belongs to the EXO70 family.</text>
</comment>
<dbReference type="Proteomes" id="UP000325313">
    <property type="component" value="Unassembled WGS sequence"/>
</dbReference>
<dbReference type="GO" id="GO:0005935">
    <property type="term" value="C:cellular bud neck"/>
    <property type="evidence" value="ECO:0007669"/>
    <property type="project" value="UniProtKB-SubCell"/>
</dbReference>
<dbReference type="AlphaFoldDB" id="A0A5B0SA95"/>
<sequence>MLALDYVRGGMPLMSQLISSSPITTRPSIKRCSSKTVLTPMFISSLDEIVKSIQTLSRTEAPVSESTLHAEKLLRTGVESLSDMFAGWVRDSTGPPLTDPVHQTADPPQPLGFSPNTINKLHKLYAYLQQLSKSLPSNQTIQDVHKEIVSAYASVRSKSNMKRFYLSSKVLARSKSTRSTETGQSVNSVIKRSLSSYIGVAFNTYAAILEQLPRFDEEVRRPAGRKENELGDLLHAFKGSCLRSLPEFIADTKTFWEKQPVGNVLGDGKWIFGATNNPKTPFSAGASNDEAPLLIKYLDDALSTLYAAIEARSKNLKLRSTVASAITSVTARNGVGAIYMLNNFTYIRRELLESAVLDIYGDQLADQLNKRVRTCKVRYLEIWSPLISALMDAGGEEGKFGLGAVKSALPGQHAGAERRDVKDHFGRFNEASEEVIQ</sequence>
<dbReference type="GO" id="GO:0005546">
    <property type="term" value="F:phosphatidylinositol-4,5-bisphosphate binding"/>
    <property type="evidence" value="ECO:0007669"/>
    <property type="project" value="InterPro"/>
</dbReference>
<reference evidence="6 7" key="1">
    <citation type="submission" date="2019-05" db="EMBL/GenBank/DDBJ databases">
        <title>Emergence of the Ug99 lineage of the wheat stem rust pathogen through somatic hybridization.</title>
        <authorList>
            <person name="Li F."/>
            <person name="Upadhyaya N.M."/>
            <person name="Sperschneider J."/>
            <person name="Matny O."/>
            <person name="Nguyen-Phuc H."/>
            <person name="Mago R."/>
            <person name="Raley C."/>
            <person name="Miller M.E."/>
            <person name="Silverstein K.A.T."/>
            <person name="Henningsen E."/>
            <person name="Hirsch C.D."/>
            <person name="Visser B."/>
            <person name="Pretorius Z.A."/>
            <person name="Steffenson B.J."/>
            <person name="Schwessinger B."/>
            <person name="Dodds P.N."/>
            <person name="Figueroa M."/>
        </authorList>
    </citation>
    <scope>NUCLEOTIDE SEQUENCE [LARGE SCALE GENOMIC DNA]</scope>
    <source>
        <strain evidence="6 7">Ug99</strain>
    </source>
</reference>
<dbReference type="InterPro" id="IPR004140">
    <property type="entry name" value="Exo70"/>
</dbReference>
<dbReference type="EMBL" id="VDEP01000069">
    <property type="protein sequence ID" value="KAA1134385.1"/>
    <property type="molecule type" value="Genomic_DNA"/>
</dbReference>
<keyword evidence="2 4" id="KW-0813">Transport</keyword>
<dbReference type="PANTHER" id="PTHR12542:SF41">
    <property type="entry name" value="EXOCYST COMPLEX COMPONENT 7"/>
    <property type="match status" value="1"/>
</dbReference>
<gene>
    <name evidence="6" type="ORF">PGTUg99_036090</name>
</gene>
<evidence type="ECO:0000313" key="7">
    <source>
        <dbReference type="Proteomes" id="UP000325313"/>
    </source>
</evidence>
<dbReference type="Pfam" id="PF03081">
    <property type="entry name" value="Exo70_C"/>
    <property type="match status" value="1"/>
</dbReference>
<dbReference type="SUPFAM" id="SSF74788">
    <property type="entry name" value="Cullin repeat-like"/>
    <property type="match status" value="1"/>
</dbReference>
<dbReference type="PANTHER" id="PTHR12542">
    <property type="entry name" value="EXOCYST COMPLEX PROTEIN EXO70"/>
    <property type="match status" value="1"/>
</dbReference>
<keyword evidence="4" id="KW-0653">Protein transport</keyword>
<feature type="domain" description="Exocyst complex subunit Exo70 C-terminal" evidence="5">
    <location>
        <begin position="281"/>
        <end position="436"/>
    </location>
</feature>
<name>A0A5B0SA95_PUCGR</name>
<evidence type="ECO:0000256" key="1">
    <source>
        <dbReference type="ARBA" id="ARBA00006756"/>
    </source>
</evidence>
<evidence type="ECO:0000256" key="4">
    <source>
        <dbReference type="RuleBase" id="RU365026"/>
    </source>
</evidence>
<organism evidence="6 7">
    <name type="scientific">Puccinia graminis f. sp. tritici</name>
    <dbReference type="NCBI Taxonomy" id="56615"/>
    <lineage>
        <taxon>Eukaryota</taxon>
        <taxon>Fungi</taxon>
        <taxon>Dikarya</taxon>
        <taxon>Basidiomycota</taxon>
        <taxon>Pucciniomycotina</taxon>
        <taxon>Pucciniomycetes</taxon>
        <taxon>Pucciniales</taxon>
        <taxon>Pucciniaceae</taxon>
        <taxon>Puccinia</taxon>
    </lineage>
</organism>
<dbReference type="InterPro" id="IPR016159">
    <property type="entry name" value="Cullin_repeat-like_dom_sf"/>
</dbReference>
<dbReference type="Gene3D" id="1.20.1280.170">
    <property type="entry name" value="Exocyst complex component Exo70"/>
    <property type="match status" value="2"/>
</dbReference>
<keyword evidence="3 4" id="KW-0268">Exocytosis</keyword>
<dbReference type="GO" id="GO:0000145">
    <property type="term" value="C:exocyst"/>
    <property type="evidence" value="ECO:0007669"/>
    <property type="project" value="InterPro"/>
</dbReference>
<comment type="caution">
    <text evidence="6">The sequence shown here is derived from an EMBL/GenBank/DDBJ whole genome shotgun (WGS) entry which is preliminary data.</text>
</comment>
<accession>A0A5B0SA95</accession>
<dbReference type="InterPro" id="IPR046364">
    <property type="entry name" value="Exo70_C"/>
</dbReference>
<comment type="function">
    <text evidence="4">Involved in the secretory pathway as part of the exocyst complex which tethers secretory vesicles to the sites of exocytosis. Also plays a role in the assembly of the exocyst.</text>
</comment>
<proteinExistence type="inferred from homology"/>
<comment type="subcellular location">
    <subcellularLocation>
        <location evidence="4">Bud</location>
    </subcellularLocation>
    <subcellularLocation>
        <location evidence="4">Bud neck</location>
    </subcellularLocation>
</comment>
<evidence type="ECO:0000313" key="6">
    <source>
        <dbReference type="EMBL" id="KAA1134385.1"/>
    </source>
</evidence>
<evidence type="ECO:0000256" key="2">
    <source>
        <dbReference type="ARBA" id="ARBA00022448"/>
    </source>
</evidence>
<dbReference type="GO" id="GO:0006887">
    <property type="term" value="P:exocytosis"/>
    <property type="evidence" value="ECO:0007669"/>
    <property type="project" value="UniProtKB-KW"/>
</dbReference>
<evidence type="ECO:0000256" key="3">
    <source>
        <dbReference type="ARBA" id="ARBA00022483"/>
    </source>
</evidence>
<evidence type="ECO:0000259" key="5">
    <source>
        <dbReference type="Pfam" id="PF03081"/>
    </source>
</evidence>
<protein>
    <recommendedName>
        <fullName evidence="4">Exocyst complex protein EXO70</fullName>
    </recommendedName>
</protein>
<dbReference type="GO" id="GO:0015031">
    <property type="term" value="P:protein transport"/>
    <property type="evidence" value="ECO:0007669"/>
    <property type="project" value="UniProtKB-KW"/>
</dbReference>